<reference evidence="2" key="1">
    <citation type="submission" date="2019-08" db="EMBL/GenBank/DDBJ databases">
        <title>The genome of the North American firefly Photinus pyralis.</title>
        <authorList>
            <consortium name="Photinus pyralis genome working group"/>
            <person name="Fallon T.R."/>
            <person name="Sander Lower S.E."/>
            <person name="Weng J.-K."/>
        </authorList>
    </citation>
    <scope>NUCLEOTIDE SEQUENCE</scope>
    <source>
        <strain evidence="2">TRF0915ILg1</strain>
        <tissue evidence="2">Whole body</tissue>
    </source>
</reference>
<dbReference type="PROSITE" id="PS51155">
    <property type="entry name" value="CHIT_BIND_RR_2"/>
    <property type="match status" value="1"/>
</dbReference>
<keyword evidence="3" id="KW-1185">Reference proteome</keyword>
<feature type="non-terminal residue" evidence="2">
    <location>
        <position position="1"/>
    </location>
</feature>
<protein>
    <recommendedName>
        <fullName evidence="4">Cuticle protein</fullName>
    </recommendedName>
</protein>
<dbReference type="Pfam" id="PF00379">
    <property type="entry name" value="Chitin_bind_4"/>
    <property type="match status" value="1"/>
</dbReference>
<gene>
    <name evidence="2" type="ORF">ILUMI_05686</name>
</gene>
<dbReference type="Proteomes" id="UP000801492">
    <property type="component" value="Unassembled WGS sequence"/>
</dbReference>
<evidence type="ECO:0000313" key="3">
    <source>
        <dbReference type="Proteomes" id="UP000801492"/>
    </source>
</evidence>
<evidence type="ECO:0000313" key="2">
    <source>
        <dbReference type="EMBL" id="KAF2900496.1"/>
    </source>
</evidence>
<sequence length="143" mass="15647">FQINNDINQEQNGEFELAKDNTQVTVANGAYSIVTPDSVHQEVHYVADENGYRPHVVIAKQNVTVTTALPITNSITTNAATATSQQFQSKPSTENEISHPQVIADNTKQNNTMGLQQHRTHDPEELLDRIGTDVIISLQGAPG</sequence>
<dbReference type="EMBL" id="VTPC01002159">
    <property type="protein sequence ID" value="KAF2900496.1"/>
    <property type="molecule type" value="Genomic_DNA"/>
</dbReference>
<comment type="caution">
    <text evidence="2">The sequence shown here is derived from an EMBL/GenBank/DDBJ whole genome shotgun (WGS) entry which is preliminary data.</text>
</comment>
<keyword evidence="1" id="KW-0193">Cuticle</keyword>
<evidence type="ECO:0008006" key="4">
    <source>
        <dbReference type="Google" id="ProtNLM"/>
    </source>
</evidence>
<evidence type="ECO:0000256" key="1">
    <source>
        <dbReference type="PROSITE-ProRule" id="PRU00497"/>
    </source>
</evidence>
<dbReference type="AlphaFoldDB" id="A0A8K0GIG1"/>
<organism evidence="2 3">
    <name type="scientific">Ignelater luminosus</name>
    <name type="common">Cucubano</name>
    <name type="synonym">Pyrophorus luminosus</name>
    <dbReference type="NCBI Taxonomy" id="2038154"/>
    <lineage>
        <taxon>Eukaryota</taxon>
        <taxon>Metazoa</taxon>
        <taxon>Ecdysozoa</taxon>
        <taxon>Arthropoda</taxon>
        <taxon>Hexapoda</taxon>
        <taxon>Insecta</taxon>
        <taxon>Pterygota</taxon>
        <taxon>Neoptera</taxon>
        <taxon>Endopterygota</taxon>
        <taxon>Coleoptera</taxon>
        <taxon>Polyphaga</taxon>
        <taxon>Elateriformia</taxon>
        <taxon>Elateroidea</taxon>
        <taxon>Elateridae</taxon>
        <taxon>Agrypninae</taxon>
        <taxon>Pyrophorini</taxon>
        <taxon>Ignelater</taxon>
    </lineage>
</organism>
<dbReference type="GO" id="GO:0042302">
    <property type="term" value="F:structural constituent of cuticle"/>
    <property type="evidence" value="ECO:0007669"/>
    <property type="project" value="UniProtKB-UniRule"/>
</dbReference>
<dbReference type="InterPro" id="IPR000618">
    <property type="entry name" value="Insect_cuticle"/>
</dbReference>
<accession>A0A8K0GIG1</accession>
<dbReference type="OrthoDB" id="6815232at2759"/>
<name>A0A8K0GIG1_IGNLU</name>
<proteinExistence type="predicted"/>